<keyword evidence="6" id="KW-1185">Reference proteome</keyword>
<dbReference type="Proteomes" id="UP000077202">
    <property type="component" value="Unassembled WGS sequence"/>
</dbReference>
<evidence type="ECO:0000256" key="4">
    <source>
        <dbReference type="SAM" id="MobiDB-lite"/>
    </source>
</evidence>
<sequence>MSEVEGPRTPLQRECAASDFGARHAQRVRAMLDSGSDPNELDGFQRSALNLLCSQTGHTETVRRLLEAGADVMSQDMWGRLWHRGISPPFLVVMLFSSGMLELSLGLVDHDARLNVRRTPLHWCADRGWLESAHLLLEKGALVNVTTKNGDSVLLWAAKAGHPSLVELFLKAGCDPLLRNNRDERALDVAKDDVIRALLTSKLEESEDIDFSSPSSSPQPSPVKEIKRQPLPSVAGLQHPPTQAGEKTDINLEEVKPSSTSSVPTNSAAFSSYSKHSVPGPGPKKLKITFKKK</sequence>
<dbReference type="GO" id="GO:0085020">
    <property type="term" value="P:protein K6-linked ubiquitination"/>
    <property type="evidence" value="ECO:0007669"/>
    <property type="project" value="TreeGrafter"/>
</dbReference>
<dbReference type="InterPro" id="IPR036770">
    <property type="entry name" value="Ankyrin_rpt-contain_sf"/>
</dbReference>
<dbReference type="EMBL" id="LVLJ01000822">
    <property type="protein sequence ID" value="OAE32447.1"/>
    <property type="molecule type" value="Genomic_DNA"/>
</dbReference>
<dbReference type="GO" id="GO:0004842">
    <property type="term" value="F:ubiquitin-protein transferase activity"/>
    <property type="evidence" value="ECO:0007669"/>
    <property type="project" value="TreeGrafter"/>
</dbReference>
<keyword evidence="1" id="KW-0677">Repeat</keyword>
<protein>
    <submittedName>
        <fullName evidence="5">Uncharacterized protein</fullName>
    </submittedName>
</protein>
<feature type="region of interest" description="Disordered" evidence="4">
    <location>
        <begin position="208"/>
        <end position="293"/>
    </location>
</feature>
<feature type="compositionally biased region" description="Basic residues" evidence="4">
    <location>
        <begin position="284"/>
        <end position="293"/>
    </location>
</feature>
<keyword evidence="2 3" id="KW-0040">ANK repeat</keyword>
<evidence type="ECO:0000313" key="6">
    <source>
        <dbReference type="Proteomes" id="UP000077202"/>
    </source>
</evidence>
<dbReference type="PANTHER" id="PTHR24171">
    <property type="entry name" value="ANKYRIN REPEAT DOMAIN-CONTAINING PROTEIN 39-RELATED"/>
    <property type="match status" value="1"/>
</dbReference>
<comment type="caution">
    <text evidence="5">The sequence shown here is derived from an EMBL/GenBank/DDBJ whole genome shotgun (WGS) entry which is preliminary data.</text>
</comment>
<dbReference type="PROSITE" id="PS50088">
    <property type="entry name" value="ANK_REPEAT"/>
    <property type="match status" value="2"/>
</dbReference>
<evidence type="ECO:0000256" key="3">
    <source>
        <dbReference type="PROSITE-ProRule" id="PRU00023"/>
    </source>
</evidence>
<dbReference type="SUPFAM" id="SSF48403">
    <property type="entry name" value="Ankyrin repeat"/>
    <property type="match status" value="1"/>
</dbReference>
<accession>A0A176WH45</accession>
<name>A0A176WH45_MARPO</name>
<dbReference type="PROSITE" id="PS50297">
    <property type="entry name" value="ANK_REP_REGION"/>
    <property type="match status" value="2"/>
</dbReference>
<feature type="repeat" description="ANK" evidence="3">
    <location>
        <begin position="116"/>
        <end position="148"/>
    </location>
</feature>
<evidence type="ECO:0000313" key="5">
    <source>
        <dbReference type="EMBL" id="OAE32447.1"/>
    </source>
</evidence>
<evidence type="ECO:0000256" key="1">
    <source>
        <dbReference type="ARBA" id="ARBA00022737"/>
    </source>
</evidence>
<feature type="compositionally biased region" description="Basic and acidic residues" evidence="4">
    <location>
        <begin position="246"/>
        <end position="256"/>
    </location>
</feature>
<dbReference type="PANTHER" id="PTHR24171:SF8">
    <property type="entry name" value="BRCA1-ASSOCIATED RING DOMAIN PROTEIN 1"/>
    <property type="match status" value="1"/>
</dbReference>
<proteinExistence type="predicted"/>
<reference evidence="5" key="1">
    <citation type="submission" date="2016-03" db="EMBL/GenBank/DDBJ databases">
        <title>Mechanisms controlling the formation of the plant cell surface in tip-growing cells are functionally conserved among land plants.</title>
        <authorList>
            <person name="Honkanen S."/>
            <person name="Jones V.A."/>
            <person name="Morieri G."/>
            <person name="Champion C."/>
            <person name="Hetherington A.J."/>
            <person name="Kelly S."/>
            <person name="Saint-Marcoux D."/>
            <person name="Proust H."/>
            <person name="Prescott H."/>
            <person name="Dolan L."/>
        </authorList>
    </citation>
    <scope>NUCLEOTIDE SEQUENCE [LARGE SCALE GENOMIC DNA]</scope>
    <source>
        <tissue evidence="5">Whole gametophyte</tissue>
    </source>
</reference>
<dbReference type="InterPro" id="IPR002110">
    <property type="entry name" value="Ankyrin_rpt"/>
</dbReference>
<dbReference type="AlphaFoldDB" id="A0A176WH45"/>
<evidence type="ECO:0000256" key="2">
    <source>
        <dbReference type="ARBA" id="ARBA00023043"/>
    </source>
</evidence>
<feature type="compositionally biased region" description="Polar residues" evidence="4">
    <location>
        <begin position="257"/>
        <end position="275"/>
    </location>
</feature>
<dbReference type="Pfam" id="PF12796">
    <property type="entry name" value="Ank_2"/>
    <property type="match status" value="1"/>
</dbReference>
<dbReference type="Pfam" id="PF00023">
    <property type="entry name" value="Ank"/>
    <property type="match status" value="1"/>
</dbReference>
<dbReference type="SMART" id="SM00248">
    <property type="entry name" value="ANK"/>
    <property type="match status" value="4"/>
</dbReference>
<feature type="repeat" description="ANK" evidence="3">
    <location>
        <begin position="149"/>
        <end position="181"/>
    </location>
</feature>
<organism evidence="5 6">
    <name type="scientific">Marchantia polymorpha subsp. ruderalis</name>
    <dbReference type="NCBI Taxonomy" id="1480154"/>
    <lineage>
        <taxon>Eukaryota</taxon>
        <taxon>Viridiplantae</taxon>
        <taxon>Streptophyta</taxon>
        <taxon>Embryophyta</taxon>
        <taxon>Marchantiophyta</taxon>
        <taxon>Marchantiopsida</taxon>
        <taxon>Marchantiidae</taxon>
        <taxon>Marchantiales</taxon>
        <taxon>Marchantiaceae</taxon>
        <taxon>Marchantia</taxon>
    </lineage>
</organism>
<gene>
    <name evidence="5" type="ORF">AXG93_3218s1190</name>
</gene>
<dbReference type="Gene3D" id="1.25.40.20">
    <property type="entry name" value="Ankyrin repeat-containing domain"/>
    <property type="match status" value="2"/>
</dbReference>